<organism evidence="7 8">
    <name type="scientific">Echinococcus multilocularis</name>
    <name type="common">Fox tapeworm</name>
    <dbReference type="NCBI Taxonomy" id="6211"/>
    <lineage>
        <taxon>Eukaryota</taxon>
        <taxon>Metazoa</taxon>
        <taxon>Spiralia</taxon>
        <taxon>Lophotrochozoa</taxon>
        <taxon>Platyhelminthes</taxon>
        <taxon>Cestoda</taxon>
        <taxon>Eucestoda</taxon>
        <taxon>Cyclophyllidea</taxon>
        <taxon>Taeniidae</taxon>
        <taxon>Echinococcus</taxon>
    </lineage>
</organism>
<dbReference type="InterPro" id="IPR000315">
    <property type="entry name" value="Znf_B-box"/>
</dbReference>
<dbReference type="STRING" id="6211.A0A068YEU4"/>
<dbReference type="OrthoDB" id="9992988at2759"/>
<feature type="domain" description="B box-type" evidence="6">
    <location>
        <begin position="73"/>
        <end position="116"/>
    </location>
</feature>
<dbReference type="OMA" id="CTSEAHS"/>
<evidence type="ECO:0000313" key="8">
    <source>
        <dbReference type="Proteomes" id="UP000017246"/>
    </source>
</evidence>
<keyword evidence="1" id="KW-0479">Metal-binding</keyword>
<evidence type="ECO:0000256" key="3">
    <source>
        <dbReference type="ARBA" id="ARBA00022833"/>
    </source>
</evidence>
<reference evidence="7" key="1">
    <citation type="journal article" date="2013" name="Nature">
        <title>The genomes of four tapeworm species reveal adaptations to parasitism.</title>
        <authorList>
            <person name="Tsai I.J."/>
            <person name="Zarowiecki M."/>
            <person name="Holroyd N."/>
            <person name="Garciarrubio A."/>
            <person name="Sanchez-Flores A."/>
            <person name="Brooks K.L."/>
            <person name="Tracey A."/>
            <person name="Bobes R.J."/>
            <person name="Fragoso G."/>
            <person name="Sciutto E."/>
            <person name="Aslett M."/>
            <person name="Beasley H."/>
            <person name="Bennett H.M."/>
            <person name="Cai J."/>
            <person name="Camicia F."/>
            <person name="Clark R."/>
            <person name="Cucher M."/>
            <person name="De Silva N."/>
            <person name="Day T.A."/>
            <person name="Deplazes P."/>
            <person name="Estrada K."/>
            <person name="Fernandez C."/>
            <person name="Holland P.W."/>
            <person name="Hou J."/>
            <person name="Hu S."/>
            <person name="Huckvale T."/>
            <person name="Hung S.S."/>
            <person name="Kamenetzky L."/>
            <person name="Keane J.A."/>
            <person name="Kiss F."/>
            <person name="Koziol U."/>
            <person name="Lambert O."/>
            <person name="Liu K."/>
            <person name="Luo X."/>
            <person name="Luo Y."/>
            <person name="Macchiaroli N."/>
            <person name="Nichol S."/>
            <person name="Paps J."/>
            <person name="Parkinson J."/>
            <person name="Pouchkina-Stantcheva N."/>
            <person name="Riddiford N."/>
            <person name="Rosenzvit M."/>
            <person name="Salinas G."/>
            <person name="Wasmuth J.D."/>
            <person name="Zamanian M."/>
            <person name="Zheng Y."/>
            <person name="Cai X."/>
            <person name="Soberon X."/>
            <person name="Olson P.D."/>
            <person name="Laclette J.P."/>
            <person name="Brehm K."/>
            <person name="Berriman M."/>
            <person name="Garciarrubio A."/>
            <person name="Bobes R.J."/>
            <person name="Fragoso G."/>
            <person name="Sanchez-Flores A."/>
            <person name="Estrada K."/>
            <person name="Cevallos M.A."/>
            <person name="Morett E."/>
            <person name="Gonzalez V."/>
            <person name="Portillo T."/>
            <person name="Ochoa-Leyva A."/>
            <person name="Jose M.V."/>
            <person name="Sciutto E."/>
            <person name="Landa A."/>
            <person name="Jimenez L."/>
            <person name="Valdes V."/>
            <person name="Carrero J.C."/>
            <person name="Larralde C."/>
            <person name="Morales-Montor J."/>
            <person name="Limon-Lason J."/>
            <person name="Soberon X."/>
            <person name="Laclette J.P."/>
        </authorList>
    </citation>
    <scope>NUCLEOTIDE SEQUENCE [LARGE SCALE GENOMIC DNA]</scope>
</reference>
<name>A0A068YEU4_ECHMU</name>
<dbReference type="PROSITE" id="PS00518">
    <property type="entry name" value="ZF_RING_1"/>
    <property type="match status" value="1"/>
</dbReference>
<keyword evidence="3" id="KW-0862">Zinc</keyword>
<dbReference type="InterPro" id="IPR001841">
    <property type="entry name" value="Znf_RING"/>
</dbReference>
<protein>
    <submittedName>
        <fullName evidence="7">Zinc finger RING type</fullName>
    </submittedName>
</protein>
<accession>A0A068YEU4</accession>
<dbReference type="SMART" id="SM00184">
    <property type="entry name" value="RING"/>
    <property type="match status" value="1"/>
</dbReference>
<dbReference type="Pfam" id="PF13639">
    <property type="entry name" value="zf-RING_2"/>
    <property type="match status" value="1"/>
</dbReference>
<evidence type="ECO:0000256" key="2">
    <source>
        <dbReference type="ARBA" id="ARBA00022771"/>
    </source>
</evidence>
<evidence type="ECO:0000256" key="4">
    <source>
        <dbReference type="PROSITE-ProRule" id="PRU00024"/>
    </source>
</evidence>
<dbReference type="PANTHER" id="PTHR24103">
    <property type="entry name" value="E3 UBIQUITIN-PROTEIN LIGASE TRIM"/>
    <property type="match status" value="1"/>
</dbReference>
<dbReference type="EMBL" id="LN902841">
    <property type="protein sequence ID" value="CDS40861.1"/>
    <property type="molecule type" value="Genomic_DNA"/>
</dbReference>
<dbReference type="SUPFAM" id="SSF57850">
    <property type="entry name" value="RING/U-box"/>
    <property type="match status" value="1"/>
</dbReference>
<keyword evidence="8" id="KW-1185">Reference proteome</keyword>
<dbReference type="PROSITE" id="PS50089">
    <property type="entry name" value="ZF_RING_2"/>
    <property type="match status" value="1"/>
</dbReference>
<dbReference type="Proteomes" id="UP000017246">
    <property type="component" value="Unassembled WGS sequence"/>
</dbReference>
<evidence type="ECO:0000256" key="1">
    <source>
        <dbReference type="ARBA" id="ARBA00022723"/>
    </source>
</evidence>
<dbReference type="InterPro" id="IPR013083">
    <property type="entry name" value="Znf_RING/FYVE/PHD"/>
</dbReference>
<feature type="domain" description="RING-type" evidence="5">
    <location>
        <begin position="11"/>
        <end position="49"/>
    </location>
</feature>
<dbReference type="eggNOG" id="KOG2177">
    <property type="taxonomic scope" value="Eukaryota"/>
</dbReference>
<dbReference type="GO" id="GO:0008270">
    <property type="term" value="F:zinc ion binding"/>
    <property type="evidence" value="ECO:0007669"/>
    <property type="project" value="UniProtKB-KW"/>
</dbReference>
<reference evidence="7" key="2">
    <citation type="submission" date="2015-11" db="EMBL/GenBank/DDBJ databases">
        <authorList>
            <person name="Zhang Y."/>
            <person name="Guo Z."/>
        </authorList>
    </citation>
    <scope>NUCLEOTIDE SEQUENCE</scope>
</reference>
<evidence type="ECO:0000259" key="6">
    <source>
        <dbReference type="PROSITE" id="PS50119"/>
    </source>
</evidence>
<evidence type="ECO:0000259" key="5">
    <source>
        <dbReference type="PROSITE" id="PS50089"/>
    </source>
</evidence>
<proteinExistence type="predicted"/>
<keyword evidence="2 4" id="KW-0863">Zinc-finger</keyword>
<dbReference type="InterPro" id="IPR050143">
    <property type="entry name" value="TRIM/RBCC"/>
</dbReference>
<sequence>MAYVSPDLLDCSICSSRFDDPCALPCMHTFCRKCITDWLCKRAECPICRLSCSLADLKKSFTLDDIVTSAQTDSSRFCGDCGLSAVLAKCDHCSRSICSNCQTKHTAQVREEVRRLCDELISVTTPELEKHNESIVILMSEASSAKENLIRELRAAHELLVTQIYNLREKSLAMLNKVEQMSNPNLNAQIEDIDSLIARIETFSAASTEIIEKGDLEELVQMDKEITQLQKDIEEFQSREKSGNSSQSEISLRNLRINPAYKFIANVIEETDMLKKIET</sequence>
<dbReference type="InterPro" id="IPR017907">
    <property type="entry name" value="Znf_RING_CS"/>
</dbReference>
<dbReference type="AlphaFoldDB" id="A0A068YEU4"/>
<dbReference type="PROSITE" id="PS50119">
    <property type="entry name" value="ZF_BBOX"/>
    <property type="match status" value="1"/>
</dbReference>
<dbReference type="Gene3D" id="3.30.40.10">
    <property type="entry name" value="Zinc/RING finger domain, C3HC4 (zinc finger)"/>
    <property type="match status" value="1"/>
</dbReference>
<gene>
    <name evidence="7" type="ORF">EmuJ_000846350</name>
</gene>
<evidence type="ECO:0000313" key="7">
    <source>
        <dbReference type="EMBL" id="CDS40861.1"/>
    </source>
</evidence>